<dbReference type="OrthoDB" id="2520927at2759"/>
<dbReference type="EMBL" id="KQ474073">
    <property type="protein sequence ID" value="KPV78108.1"/>
    <property type="molecule type" value="Genomic_DNA"/>
</dbReference>
<evidence type="ECO:0000313" key="3">
    <source>
        <dbReference type="EMBL" id="KPV78108.1"/>
    </source>
</evidence>
<evidence type="ECO:0000256" key="1">
    <source>
        <dbReference type="SAM" id="MobiDB-lite"/>
    </source>
</evidence>
<dbReference type="GeneID" id="28975858"/>
<evidence type="ECO:0000256" key="2">
    <source>
        <dbReference type="SAM" id="Phobius"/>
    </source>
</evidence>
<sequence>MRPSLIRLALPRPPSEAQRRAKSSMGATIGSFLAVLGVGIGGFFVMKQRNVEKARLQYADRRVKTGALSQMQGGEKIQ</sequence>
<feature type="transmembrane region" description="Helical" evidence="2">
    <location>
        <begin position="25"/>
        <end position="46"/>
    </location>
</feature>
<keyword evidence="2" id="KW-0472">Membrane</keyword>
<keyword evidence="4" id="KW-1185">Reference proteome</keyword>
<organism evidence="3 4">
    <name type="scientific">Rhodotorula graminis (strain WP1)</name>
    <dbReference type="NCBI Taxonomy" id="578459"/>
    <lineage>
        <taxon>Eukaryota</taxon>
        <taxon>Fungi</taxon>
        <taxon>Dikarya</taxon>
        <taxon>Basidiomycota</taxon>
        <taxon>Pucciniomycotina</taxon>
        <taxon>Microbotryomycetes</taxon>
        <taxon>Sporidiobolales</taxon>
        <taxon>Sporidiobolaceae</taxon>
        <taxon>Rhodotorula</taxon>
    </lineage>
</organism>
<dbReference type="Proteomes" id="UP000053890">
    <property type="component" value="Unassembled WGS sequence"/>
</dbReference>
<feature type="region of interest" description="Disordered" evidence="1">
    <location>
        <begin position="1"/>
        <end position="22"/>
    </location>
</feature>
<dbReference type="RefSeq" id="XP_018274157.1">
    <property type="nucleotide sequence ID" value="XM_018415410.1"/>
</dbReference>
<name>A0A194SBK2_RHOGW</name>
<dbReference type="OMA" id="EMYAQTR"/>
<reference evidence="3 4" key="1">
    <citation type="journal article" date="2015" name="Front. Microbiol.">
        <title>Genome sequence of the plant growth promoting endophytic yeast Rhodotorula graminis WP1.</title>
        <authorList>
            <person name="Firrincieli A."/>
            <person name="Otillar R."/>
            <person name="Salamov A."/>
            <person name="Schmutz J."/>
            <person name="Khan Z."/>
            <person name="Redman R.S."/>
            <person name="Fleck N.D."/>
            <person name="Lindquist E."/>
            <person name="Grigoriev I.V."/>
            <person name="Doty S.L."/>
        </authorList>
    </citation>
    <scope>NUCLEOTIDE SEQUENCE [LARGE SCALE GENOMIC DNA]</scope>
    <source>
        <strain evidence="3 4">WP1</strain>
    </source>
</reference>
<evidence type="ECO:0000313" key="4">
    <source>
        <dbReference type="Proteomes" id="UP000053890"/>
    </source>
</evidence>
<proteinExistence type="predicted"/>
<protein>
    <submittedName>
        <fullName evidence="3">Uncharacterized protein</fullName>
    </submittedName>
</protein>
<accession>A0A194SBK2</accession>
<keyword evidence="2" id="KW-1133">Transmembrane helix</keyword>
<keyword evidence="2" id="KW-0812">Transmembrane</keyword>
<dbReference type="AlphaFoldDB" id="A0A194SBK2"/>
<gene>
    <name evidence="3" type="ORF">RHOBADRAFT_50618</name>
</gene>